<dbReference type="Pfam" id="PF02630">
    <property type="entry name" value="SCO1-SenC"/>
    <property type="match status" value="1"/>
</dbReference>
<feature type="transmembrane region" description="Helical" evidence="5">
    <location>
        <begin position="237"/>
        <end position="262"/>
    </location>
</feature>
<name>A0A2W7S578_9BACT</name>
<keyword evidence="3" id="KW-0479">Metal-binding</keyword>
<comment type="similarity">
    <text evidence="1">Belongs to the SCO1/2 family.</text>
</comment>
<evidence type="ECO:0000256" key="1">
    <source>
        <dbReference type="ARBA" id="ARBA00010996"/>
    </source>
</evidence>
<evidence type="ECO:0000256" key="2">
    <source>
        <dbReference type="ARBA" id="ARBA00023008"/>
    </source>
</evidence>
<sequence>MNKKAILALLIAILIPVISYVLLKSFSDKATIMPRKLLLDSVSTRIVKGKEVTDSFWHRTANITLVNQLGDTVSLYDRPGKIIVMDFFFTRCPNPCPTLTRNMRKLQQSFSNYEQGRRVVDSSIVQFISFSVDPERDSVAALKAYANAYGVNPDNWWMLTGPKKTIYDFAFNELKIALIDGHNVDTAFLHTPSFILLDRNYVVRGLYDGRDSVELSKLARDVGLLMLEKDKGEKSEVFASIVALKWLWVIIVLLIIGFIFILTRKPGEIPKQNN</sequence>
<dbReference type="SUPFAM" id="SSF52833">
    <property type="entry name" value="Thioredoxin-like"/>
    <property type="match status" value="1"/>
</dbReference>
<evidence type="ECO:0000256" key="4">
    <source>
        <dbReference type="PIRSR" id="PIRSR603782-2"/>
    </source>
</evidence>
<organism evidence="7 8">
    <name type="scientific">Hydrotalea sandarakina</name>
    <dbReference type="NCBI Taxonomy" id="1004304"/>
    <lineage>
        <taxon>Bacteria</taxon>
        <taxon>Pseudomonadati</taxon>
        <taxon>Bacteroidota</taxon>
        <taxon>Chitinophagia</taxon>
        <taxon>Chitinophagales</taxon>
        <taxon>Chitinophagaceae</taxon>
        <taxon>Hydrotalea</taxon>
    </lineage>
</organism>
<evidence type="ECO:0000259" key="6">
    <source>
        <dbReference type="PROSITE" id="PS51352"/>
    </source>
</evidence>
<keyword evidence="4" id="KW-1015">Disulfide bond</keyword>
<dbReference type="AlphaFoldDB" id="A0A2W7S578"/>
<feature type="binding site" evidence="3">
    <location>
        <position position="96"/>
    </location>
    <ligand>
        <name>Cu cation</name>
        <dbReference type="ChEBI" id="CHEBI:23378"/>
    </ligand>
</feature>
<comment type="caution">
    <text evidence="7">The sequence shown here is derived from an EMBL/GenBank/DDBJ whole genome shotgun (WGS) entry which is preliminary data.</text>
</comment>
<dbReference type="EMBL" id="QKZV01000005">
    <property type="protein sequence ID" value="PZX62417.1"/>
    <property type="molecule type" value="Genomic_DNA"/>
</dbReference>
<dbReference type="InterPro" id="IPR036249">
    <property type="entry name" value="Thioredoxin-like_sf"/>
</dbReference>
<dbReference type="PROSITE" id="PS51352">
    <property type="entry name" value="THIOREDOXIN_2"/>
    <property type="match status" value="1"/>
</dbReference>
<dbReference type="Gene3D" id="3.40.30.10">
    <property type="entry name" value="Glutaredoxin"/>
    <property type="match status" value="1"/>
</dbReference>
<proteinExistence type="inferred from homology"/>
<dbReference type="PANTHER" id="PTHR12151">
    <property type="entry name" value="ELECTRON TRANSPORT PROTIN SCO1/SENC FAMILY MEMBER"/>
    <property type="match status" value="1"/>
</dbReference>
<feature type="disulfide bond" description="Redox-active" evidence="4">
    <location>
        <begin position="92"/>
        <end position="96"/>
    </location>
</feature>
<dbReference type="CDD" id="cd02968">
    <property type="entry name" value="SCO"/>
    <property type="match status" value="1"/>
</dbReference>
<evidence type="ECO:0000313" key="7">
    <source>
        <dbReference type="EMBL" id="PZX62417.1"/>
    </source>
</evidence>
<feature type="binding site" evidence="3">
    <location>
        <position position="92"/>
    </location>
    <ligand>
        <name>Cu cation</name>
        <dbReference type="ChEBI" id="CHEBI:23378"/>
    </ligand>
</feature>
<keyword evidence="5" id="KW-0472">Membrane</keyword>
<dbReference type="PANTHER" id="PTHR12151:SF25">
    <property type="entry name" value="LINALOOL DEHYDRATASE_ISOMERASE DOMAIN-CONTAINING PROTEIN"/>
    <property type="match status" value="1"/>
</dbReference>
<dbReference type="Proteomes" id="UP000249720">
    <property type="component" value="Unassembled WGS sequence"/>
</dbReference>
<dbReference type="OrthoDB" id="9811998at2"/>
<evidence type="ECO:0000256" key="5">
    <source>
        <dbReference type="SAM" id="Phobius"/>
    </source>
</evidence>
<evidence type="ECO:0000313" key="8">
    <source>
        <dbReference type="Proteomes" id="UP000249720"/>
    </source>
</evidence>
<protein>
    <submittedName>
        <fullName evidence="7">Protein SCO1/2</fullName>
    </submittedName>
</protein>
<gene>
    <name evidence="7" type="ORF">LX80_01900</name>
</gene>
<dbReference type="RefSeq" id="WP_111295628.1">
    <property type="nucleotide sequence ID" value="NZ_QKZV01000005.1"/>
</dbReference>
<evidence type="ECO:0000256" key="3">
    <source>
        <dbReference type="PIRSR" id="PIRSR603782-1"/>
    </source>
</evidence>
<keyword evidence="8" id="KW-1185">Reference proteome</keyword>
<reference evidence="7 8" key="1">
    <citation type="submission" date="2018-06" db="EMBL/GenBank/DDBJ databases">
        <title>Genomic Encyclopedia of Archaeal and Bacterial Type Strains, Phase II (KMG-II): from individual species to whole genera.</title>
        <authorList>
            <person name="Goeker M."/>
        </authorList>
    </citation>
    <scope>NUCLEOTIDE SEQUENCE [LARGE SCALE GENOMIC DNA]</scope>
    <source>
        <strain evidence="7 8">DSM 23241</strain>
    </source>
</reference>
<keyword evidence="2 3" id="KW-0186">Copper</keyword>
<dbReference type="InterPro" id="IPR003782">
    <property type="entry name" value="SCO1/SenC"/>
</dbReference>
<feature type="binding site" evidence="3">
    <location>
        <position position="190"/>
    </location>
    <ligand>
        <name>Cu cation</name>
        <dbReference type="ChEBI" id="CHEBI:23378"/>
    </ligand>
</feature>
<feature type="domain" description="Thioredoxin" evidence="6">
    <location>
        <begin position="54"/>
        <end position="227"/>
    </location>
</feature>
<keyword evidence="5" id="KW-1133">Transmembrane helix</keyword>
<keyword evidence="5" id="KW-0812">Transmembrane</keyword>
<accession>A0A2W7S578</accession>
<dbReference type="InterPro" id="IPR013766">
    <property type="entry name" value="Thioredoxin_domain"/>
</dbReference>
<dbReference type="GO" id="GO:0046872">
    <property type="term" value="F:metal ion binding"/>
    <property type="evidence" value="ECO:0007669"/>
    <property type="project" value="UniProtKB-KW"/>
</dbReference>